<gene>
    <name evidence="2" type="ORF">QU38_01730</name>
</gene>
<sequence length="127" mass="13317">MEMAAGTQEGCSSEPRLCARRAPQIAVAVPLDSAGRAGLEGCGAGPGHSNQESHLHRRFSGRPWEAGGEGSCRPWQGGMETPCRRGSSRRIAIPPADLGYGRVDPRACGSSEKGRATHGRAFAFASQ</sequence>
<reference evidence="2 3" key="1">
    <citation type="submission" date="2015-01" db="EMBL/GenBank/DDBJ databases">
        <title>Characterization of Swiss Staphylococcus aureus strains involved in food poisoning.</title>
        <authorList>
            <person name="Crovadore J."/>
            <person name="Chablais R."/>
            <person name="Tonacini J."/>
            <person name="Schnyder B."/>
            <person name="Lefort F."/>
        </authorList>
    </citation>
    <scope>NUCLEOTIDE SEQUENCE [LARGE SCALE GENOMIC DNA]</scope>
    <source>
        <strain evidence="2 3">SA-120</strain>
    </source>
</reference>
<organism evidence="2 3">
    <name type="scientific">Staphylococcus aureus</name>
    <dbReference type="NCBI Taxonomy" id="1280"/>
    <lineage>
        <taxon>Bacteria</taxon>
        <taxon>Bacillati</taxon>
        <taxon>Bacillota</taxon>
        <taxon>Bacilli</taxon>
        <taxon>Bacillales</taxon>
        <taxon>Staphylococcaceae</taxon>
        <taxon>Staphylococcus</taxon>
    </lineage>
</organism>
<evidence type="ECO:0000313" key="3">
    <source>
        <dbReference type="Proteomes" id="UP000032274"/>
    </source>
</evidence>
<dbReference type="EMBL" id="JXIG01000376">
    <property type="protein sequence ID" value="KIU01420.1"/>
    <property type="molecule type" value="Genomic_DNA"/>
</dbReference>
<evidence type="ECO:0000256" key="1">
    <source>
        <dbReference type="SAM" id="MobiDB-lite"/>
    </source>
</evidence>
<feature type="non-terminal residue" evidence="2">
    <location>
        <position position="127"/>
    </location>
</feature>
<evidence type="ECO:0000313" key="2">
    <source>
        <dbReference type="EMBL" id="KIU01420.1"/>
    </source>
</evidence>
<proteinExistence type="predicted"/>
<feature type="region of interest" description="Disordered" evidence="1">
    <location>
        <begin position="40"/>
        <end position="98"/>
    </location>
</feature>
<dbReference type="Proteomes" id="UP000032274">
    <property type="component" value="Unassembled WGS sequence"/>
</dbReference>
<protein>
    <submittedName>
        <fullName evidence="2">Uncharacterized protein</fullName>
    </submittedName>
</protein>
<name>A0AA40JQ90_STAAU</name>
<comment type="caution">
    <text evidence="2">The sequence shown here is derived from an EMBL/GenBank/DDBJ whole genome shotgun (WGS) entry which is preliminary data.</text>
</comment>
<accession>A0AA40JQ90</accession>
<dbReference type="AlphaFoldDB" id="A0AA40JQ90"/>